<proteinExistence type="predicted"/>
<dbReference type="Pfam" id="PF18456">
    <property type="entry name" value="CmlA_N"/>
    <property type="match status" value="1"/>
</dbReference>
<dbReference type="AlphaFoldDB" id="A0A4Y7U429"/>
<dbReference type="Proteomes" id="UP000298340">
    <property type="component" value="Unassembled WGS sequence"/>
</dbReference>
<gene>
    <name evidence="2" type="ORF">D0809_30080</name>
</gene>
<sequence>SLEGLYKNVPDILKGYVELIYDLNGNPSFRFYEQLLYKSKFYNKSNQSLALWVTNNDSRPFCLSTPRLDEKDVLHLEMPFEHKFIDELSKMKRTPRPYAE</sequence>
<protein>
    <submittedName>
        <fullName evidence="2">MBL fold metallo-hydrolase</fullName>
    </submittedName>
</protein>
<feature type="domain" description="Diiron non-heme beta-hydroxylase N-terminal" evidence="1">
    <location>
        <begin position="1"/>
        <end position="99"/>
    </location>
</feature>
<accession>A0A4Y7U429</accession>
<feature type="non-terminal residue" evidence="2">
    <location>
        <position position="100"/>
    </location>
</feature>
<evidence type="ECO:0000313" key="2">
    <source>
        <dbReference type="EMBL" id="TEB40542.1"/>
    </source>
</evidence>
<feature type="non-terminal residue" evidence="2">
    <location>
        <position position="1"/>
    </location>
</feature>
<dbReference type="InterPro" id="IPR041141">
    <property type="entry name" value="CmlA_N"/>
</dbReference>
<name>A0A4Y7U429_9FLAO</name>
<comment type="caution">
    <text evidence="2">The sequence shown here is derived from an EMBL/GenBank/DDBJ whole genome shotgun (WGS) entry which is preliminary data.</text>
</comment>
<keyword evidence="2" id="KW-0378">Hydrolase</keyword>
<dbReference type="GO" id="GO:0016787">
    <property type="term" value="F:hydrolase activity"/>
    <property type="evidence" value="ECO:0007669"/>
    <property type="project" value="UniProtKB-KW"/>
</dbReference>
<evidence type="ECO:0000259" key="1">
    <source>
        <dbReference type="Pfam" id="PF18456"/>
    </source>
</evidence>
<evidence type="ECO:0000313" key="3">
    <source>
        <dbReference type="Proteomes" id="UP000298340"/>
    </source>
</evidence>
<reference evidence="2 3" key="1">
    <citation type="journal article" date="2018" name="Syst. Appl. Microbiol.">
        <title>Flavobacterium circumlabens sp. nov. and Flavobacterium cupreum sp. nov., two psychrotrophic species isolated from Antarctic environmental samples.</title>
        <authorList>
            <person name="Kralova S."/>
            <person name="Busse H.J."/>
            <person name="Svec P."/>
            <person name="Maslanova I."/>
            <person name="Stankova E."/>
            <person name="Bartak M."/>
            <person name="Sedlacek I."/>
        </authorList>
    </citation>
    <scope>NUCLEOTIDE SEQUENCE [LARGE SCALE GENOMIC DNA]</scope>
    <source>
        <strain evidence="2 3">CCM 8828</strain>
    </source>
</reference>
<dbReference type="EMBL" id="QWDN01001186">
    <property type="protein sequence ID" value="TEB40542.1"/>
    <property type="molecule type" value="Genomic_DNA"/>
</dbReference>
<organism evidence="2 3">
    <name type="scientific">Flavobacterium circumlabens</name>
    <dbReference type="NCBI Taxonomy" id="2133765"/>
    <lineage>
        <taxon>Bacteria</taxon>
        <taxon>Pseudomonadati</taxon>
        <taxon>Bacteroidota</taxon>
        <taxon>Flavobacteriia</taxon>
        <taxon>Flavobacteriales</taxon>
        <taxon>Flavobacteriaceae</taxon>
        <taxon>Flavobacterium</taxon>
    </lineage>
</organism>